<keyword evidence="2" id="KW-1185">Reference proteome</keyword>
<dbReference type="OrthoDB" id="6361347at2759"/>
<accession>A0A9N8EJP0</accession>
<organism evidence="1 2">
    <name type="scientific">Seminavis robusta</name>
    <dbReference type="NCBI Taxonomy" id="568900"/>
    <lineage>
        <taxon>Eukaryota</taxon>
        <taxon>Sar</taxon>
        <taxon>Stramenopiles</taxon>
        <taxon>Ochrophyta</taxon>
        <taxon>Bacillariophyta</taxon>
        <taxon>Bacillariophyceae</taxon>
        <taxon>Bacillariophycidae</taxon>
        <taxon>Naviculales</taxon>
        <taxon>Naviculaceae</taxon>
        <taxon>Seminavis</taxon>
    </lineage>
</organism>
<dbReference type="AlphaFoldDB" id="A0A9N8EJP0"/>
<evidence type="ECO:0008006" key="3">
    <source>
        <dbReference type="Google" id="ProtNLM"/>
    </source>
</evidence>
<reference evidence="1" key="1">
    <citation type="submission" date="2020-06" db="EMBL/GenBank/DDBJ databases">
        <authorList>
            <consortium name="Plant Systems Biology data submission"/>
        </authorList>
    </citation>
    <scope>NUCLEOTIDE SEQUENCE</scope>
    <source>
        <strain evidence="1">D6</strain>
    </source>
</reference>
<evidence type="ECO:0000313" key="2">
    <source>
        <dbReference type="Proteomes" id="UP001153069"/>
    </source>
</evidence>
<protein>
    <recommendedName>
        <fullName evidence="3">ER-bound oxygenase mpaB/mpaB'/Rubber oxygenase catalytic domain-containing protein</fullName>
    </recommendedName>
</protein>
<proteinExistence type="predicted"/>
<name>A0A9N8EJP0_9STRA</name>
<dbReference type="Proteomes" id="UP001153069">
    <property type="component" value="Unassembled WGS sequence"/>
</dbReference>
<gene>
    <name evidence="1" type="ORF">SEMRO_1041_G234520.1</name>
</gene>
<evidence type="ECO:0000313" key="1">
    <source>
        <dbReference type="EMBL" id="CAB9519725.1"/>
    </source>
</evidence>
<sequence length="388" mass="42935">MIKPSFFLVGASLGQLFFILISQTSGYIVDSDVNIKVRPFHHSPIKHATAPTALQLPSPQRSKAVALDPSQYNAARIKRGQQFFQDNMVVIANSWALIIVAGFADTEMASALLSTKATDTAEKAQQRYHRTFRDLLYWHTQDLFDPSSPAVRQLRAVKSMHNRAAASIAAKADTNSSKCPFSAAARNLVKLTCHHTTSTKGSNRAAFIQSVMARTQASFVAMAVTNPKGLGIYDQCGLEDFVYLWWALGKELGIEDKYNVCSSLATAKKFVADEYTMNIAPALAALARHPTQSFETLASAYCDGIDLTPENVKVFTGHSPQQALWTVARFFPGGFEKKFPLTPWEHAKTVMELDSFRRLGRMPAAARRLLNRSAIASFLKHVAHRREP</sequence>
<dbReference type="PANTHER" id="PTHR37159:SF1">
    <property type="entry name" value="GH11867P"/>
    <property type="match status" value="1"/>
</dbReference>
<comment type="caution">
    <text evidence="1">The sequence shown here is derived from an EMBL/GenBank/DDBJ whole genome shotgun (WGS) entry which is preliminary data.</text>
</comment>
<dbReference type="EMBL" id="CAICTM010001039">
    <property type="protein sequence ID" value="CAB9519725.1"/>
    <property type="molecule type" value="Genomic_DNA"/>
</dbReference>
<dbReference type="PANTHER" id="PTHR37159">
    <property type="entry name" value="GH11867P"/>
    <property type="match status" value="1"/>
</dbReference>